<sequence length="388" mass="41860">MIAELLAVARKRLGMDVAWLARLVGEQLLIEHVEGDTAAVGVRPGFVRHHRDTICGRVLEHGHPHLIPDTRPEGYIPGCEAVAQIGVGCYAGTPIRLSDGSTYGLLGCGSSHPDPTRRARDTSFLALIAEVIAGCLWSPDRALLERELTWRRITSLIDSGGPDLAFQPIFETGEMAIVGLEALSRFPPGSGSAEKWFADATRVGLGVELELIAIRNAFQMLSVLPPAIALGVNASPSAIRSPALRDMIGCVPAERVFIEITEHEPIEDYGCFVAILETLRRTGVRIALDDVGSGYARMDHVLELHPDALKTDRLLVERIDTDPTRAALLSAFSHFARKTGTLLVAEGVETAAQLKRTIEGGADAAQGYYLAAPAPLARRAPARRSSEY</sequence>
<dbReference type="AlphaFoldDB" id="A0A937RAZ4"/>
<dbReference type="RefSeq" id="WP_238441622.1">
    <property type="nucleotide sequence ID" value="NZ_JADWYU010000382.1"/>
</dbReference>
<feature type="domain" description="EAL" evidence="1">
    <location>
        <begin position="146"/>
        <end position="387"/>
    </location>
</feature>
<dbReference type="Proteomes" id="UP000604475">
    <property type="component" value="Unassembled WGS sequence"/>
</dbReference>
<dbReference type="PROSITE" id="PS50883">
    <property type="entry name" value="EAL"/>
    <property type="match status" value="1"/>
</dbReference>
<evidence type="ECO:0000259" key="1">
    <source>
        <dbReference type="PROSITE" id="PS50883"/>
    </source>
</evidence>
<comment type="caution">
    <text evidence="2">The sequence shown here is derived from an EMBL/GenBank/DDBJ whole genome shotgun (WGS) entry which is preliminary data.</text>
</comment>
<dbReference type="Pfam" id="PF01590">
    <property type="entry name" value="GAF"/>
    <property type="match status" value="1"/>
</dbReference>
<dbReference type="Gene3D" id="3.20.20.450">
    <property type="entry name" value="EAL domain"/>
    <property type="match status" value="1"/>
</dbReference>
<dbReference type="SUPFAM" id="SSF55781">
    <property type="entry name" value="GAF domain-like"/>
    <property type="match status" value="1"/>
</dbReference>
<dbReference type="Pfam" id="PF00563">
    <property type="entry name" value="EAL"/>
    <property type="match status" value="1"/>
</dbReference>
<dbReference type="InterPro" id="IPR003018">
    <property type="entry name" value="GAF"/>
</dbReference>
<dbReference type="EMBL" id="JAEACQ010000133">
    <property type="protein sequence ID" value="MBL7626427.1"/>
    <property type="molecule type" value="Genomic_DNA"/>
</dbReference>
<organism evidence="2 3">
    <name type="scientific">Frankia nepalensis</name>
    <dbReference type="NCBI Taxonomy" id="1836974"/>
    <lineage>
        <taxon>Bacteria</taxon>
        <taxon>Bacillati</taxon>
        <taxon>Actinomycetota</taxon>
        <taxon>Actinomycetes</taxon>
        <taxon>Frankiales</taxon>
        <taxon>Frankiaceae</taxon>
        <taxon>Frankia</taxon>
    </lineage>
</organism>
<dbReference type="SUPFAM" id="SSF141868">
    <property type="entry name" value="EAL domain-like"/>
    <property type="match status" value="1"/>
</dbReference>
<dbReference type="PANTHER" id="PTHR33121">
    <property type="entry name" value="CYCLIC DI-GMP PHOSPHODIESTERASE PDEF"/>
    <property type="match status" value="1"/>
</dbReference>
<evidence type="ECO:0000313" key="2">
    <source>
        <dbReference type="EMBL" id="MBL7626427.1"/>
    </source>
</evidence>
<dbReference type="CDD" id="cd01948">
    <property type="entry name" value="EAL"/>
    <property type="match status" value="1"/>
</dbReference>
<evidence type="ECO:0000313" key="3">
    <source>
        <dbReference type="Proteomes" id="UP000604475"/>
    </source>
</evidence>
<dbReference type="SMART" id="SM00052">
    <property type="entry name" value="EAL"/>
    <property type="match status" value="1"/>
</dbReference>
<protein>
    <submittedName>
        <fullName evidence="2">EAL domain-containing protein</fullName>
    </submittedName>
</protein>
<keyword evidence="3" id="KW-1185">Reference proteome</keyword>
<dbReference type="GO" id="GO:0071111">
    <property type="term" value="F:cyclic-guanylate-specific phosphodiesterase activity"/>
    <property type="evidence" value="ECO:0007669"/>
    <property type="project" value="InterPro"/>
</dbReference>
<dbReference type="PANTHER" id="PTHR33121:SF70">
    <property type="entry name" value="SIGNALING PROTEIN YKOW"/>
    <property type="match status" value="1"/>
</dbReference>
<dbReference type="InterPro" id="IPR001633">
    <property type="entry name" value="EAL_dom"/>
</dbReference>
<dbReference type="Gene3D" id="3.30.450.40">
    <property type="match status" value="1"/>
</dbReference>
<dbReference type="InterPro" id="IPR050706">
    <property type="entry name" value="Cyclic-di-GMP_PDE-like"/>
</dbReference>
<name>A0A937RAZ4_9ACTN</name>
<proteinExistence type="predicted"/>
<gene>
    <name evidence="2" type="ORF">I7412_04415</name>
</gene>
<accession>A0A937RAZ4</accession>
<dbReference type="InterPro" id="IPR029016">
    <property type="entry name" value="GAF-like_dom_sf"/>
</dbReference>
<dbReference type="InterPro" id="IPR035919">
    <property type="entry name" value="EAL_sf"/>
</dbReference>
<reference evidence="2" key="1">
    <citation type="submission" date="2020-12" db="EMBL/GenBank/DDBJ databases">
        <title>Genomic characterization of non-nitrogen-fixing Frankia strains.</title>
        <authorList>
            <person name="Carlos-Shanley C."/>
            <person name="Guerra T."/>
            <person name="Hahn D."/>
        </authorList>
    </citation>
    <scope>NUCLEOTIDE SEQUENCE</scope>
    <source>
        <strain evidence="2">CN6</strain>
    </source>
</reference>